<dbReference type="NCBIfam" id="TIGR00158">
    <property type="entry name" value="L9"/>
    <property type="match status" value="1"/>
</dbReference>
<dbReference type="GO" id="GO:0006412">
    <property type="term" value="P:translation"/>
    <property type="evidence" value="ECO:0007669"/>
    <property type="project" value="UniProtKB-UniRule"/>
</dbReference>
<feature type="domain" description="Large ribosomal subunit protein bL9 C-terminal" evidence="9">
    <location>
        <begin position="70"/>
        <end position="136"/>
    </location>
</feature>
<protein>
    <recommendedName>
        <fullName evidence="6 7">Large ribosomal subunit protein bL9</fullName>
    </recommendedName>
</protein>
<evidence type="ECO:0000256" key="6">
    <source>
        <dbReference type="ARBA" id="ARBA00035292"/>
    </source>
</evidence>
<comment type="similarity">
    <text evidence="1 7">Belongs to the bacterial ribosomal protein bL9 family.</text>
</comment>
<accession>A0A2H0KAG0</accession>
<dbReference type="GO" id="GO:1990904">
    <property type="term" value="C:ribonucleoprotein complex"/>
    <property type="evidence" value="ECO:0007669"/>
    <property type="project" value="UniProtKB-KW"/>
</dbReference>
<dbReference type="Pfam" id="PF03948">
    <property type="entry name" value="Ribosomal_L9_C"/>
    <property type="match status" value="1"/>
</dbReference>
<proteinExistence type="inferred from homology"/>
<keyword evidence="4 7" id="KW-0689">Ribosomal protein</keyword>
<evidence type="ECO:0000313" key="11">
    <source>
        <dbReference type="Proteomes" id="UP000229342"/>
    </source>
</evidence>
<dbReference type="HAMAP" id="MF_00503">
    <property type="entry name" value="Ribosomal_bL9"/>
    <property type="match status" value="1"/>
</dbReference>
<dbReference type="AlphaFoldDB" id="A0A2H0KAG0"/>
<evidence type="ECO:0000313" key="10">
    <source>
        <dbReference type="EMBL" id="PIQ68215.1"/>
    </source>
</evidence>
<dbReference type="InterPro" id="IPR020070">
    <property type="entry name" value="Ribosomal_bL9_N"/>
</dbReference>
<dbReference type="Gene3D" id="3.10.430.100">
    <property type="entry name" value="Ribosomal protein L9, C-terminal domain"/>
    <property type="match status" value="1"/>
</dbReference>
<evidence type="ECO:0000256" key="3">
    <source>
        <dbReference type="ARBA" id="ARBA00022884"/>
    </source>
</evidence>
<dbReference type="InterPro" id="IPR036791">
    <property type="entry name" value="Ribosomal_bL9_C_sf"/>
</dbReference>
<keyword evidence="5 7" id="KW-0687">Ribonucleoprotein</keyword>
<dbReference type="GO" id="GO:0003735">
    <property type="term" value="F:structural constituent of ribosome"/>
    <property type="evidence" value="ECO:0007669"/>
    <property type="project" value="InterPro"/>
</dbReference>
<gene>
    <name evidence="7 10" type="primary">rplI</name>
    <name evidence="10" type="ORF">COV91_05310</name>
</gene>
<keyword evidence="3 7" id="KW-0694">RNA-binding</keyword>
<dbReference type="InterPro" id="IPR020594">
    <property type="entry name" value="Ribosomal_bL9_bac/chp"/>
</dbReference>
<dbReference type="Pfam" id="PF01281">
    <property type="entry name" value="Ribosomal_L9_N"/>
    <property type="match status" value="1"/>
</dbReference>
<evidence type="ECO:0000256" key="4">
    <source>
        <dbReference type="ARBA" id="ARBA00022980"/>
    </source>
</evidence>
<comment type="function">
    <text evidence="7">Binds to the 23S rRNA.</text>
</comment>
<feature type="domain" description="Ribosomal protein L9" evidence="8">
    <location>
        <begin position="1"/>
        <end position="44"/>
    </location>
</feature>
<dbReference type="SUPFAM" id="SSF55658">
    <property type="entry name" value="L9 N-domain-like"/>
    <property type="match status" value="1"/>
</dbReference>
<evidence type="ECO:0000256" key="1">
    <source>
        <dbReference type="ARBA" id="ARBA00010605"/>
    </source>
</evidence>
<sequence length="148" mass="16135">MKIVLLKDVKGVGRKYDIKSVSDGYALNFLIPKRLAEVGTASALGRAERHKSEESATKKVHEDLLSKNIKSLEGVMVEMSGKANDKGHLFASIHGEAICKALKDQKGIDVLPEFLVLEKPVKEVGDHVIPVEVQDKKGAFTLTVKASE</sequence>
<evidence type="ECO:0000259" key="9">
    <source>
        <dbReference type="Pfam" id="PF03948"/>
    </source>
</evidence>
<keyword evidence="2 7" id="KW-0699">rRNA-binding</keyword>
<dbReference type="GO" id="GO:0019843">
    <property type="term" value="F:rRNA binding"/>
    <property type="evidence" value="ECO:0007669"/>
    <property type="project" value="UniProtKB-UniRule"/>
</dbReference>
<dbReference type="InterPro" id="IPR000244">
    <property type="entry name" value="Ribosomal_bL9"/>
</dbReference>
<dbReference type="PANTHER" id="PTHR21368">
    <property type="entry name" value="50S RIBOSOMAL PROTEIN L9"/>
    <property type="match status" value="1"/>
</dbReference>
<dbReference type="InterPro" id="IPR036935">
    <property type="entry name" value="Ribosomal_bL9_N_sf"/>
</dbReference>
<dbReference type="InterPro" id="IPR020069">
    <property type="entry name" value="Ribosomal_bL9_C"/>
</dbReference>
<evidence type="ECO:0000259" key="8">
    <source>
        <dbReference type="Pfam" id="PF01281"/>
    </source>
</evidence>
<evidence type="ECO:0000256" key="5">
    <source>
        <dbReference type="ARBA" id="ARBA00023274"/>
    </source>
</evidence>
<dbReference type="Proteomes" id="UP000229342">
    <property type="component" value="Unassembled WGS sequence"/>
</dbReference>
<evidence type="ECO:0000256" key="2">
    <source>
        <dbReference type="ARBA" id="ARBA00022730"/>
    </source>
</evidence>
<name>A0A2H0KAG0_9BACT</name>
<comment type="caution">
    <text evidence="10">The sequence shown here is derived from an EMBL/GenBank/DDBJ whole genome shotgun (WGS) entry which is preliminary data.</text>
</comment>
<evidence type="ECO:0000256" key="7">
    <source>
        <dbReference type="HAMAP-Rule" id="MF_00503"/>
    </source>
</evidence>
<dbReference type="GO" id="GO:0005840">
    <property type="term" value="C:ribosome"/>
    <property type="evidence" value="ECO:0007669"/>
    <property type="project" value="UniProtKB-KW"/>
</dbReference>
<reference evidence="10 11" key="1">
    <citation type="submission" date="2017-09" db="EMBL/GenBank/DDBJ databases">
        <title>Depth-based differentiation of microbial function through sediment-hosted aquifers and enrichment of novel symbionts in the deep terrestrial subsurface.</title>
        <authorList>
            <person name="Probst A.J."/>
            <person name="Ladd B."/>
            <person name="Jarett J.K."/>
            <person name="Geller-Mcgrath D.E."/>
            <person name="Sieber C.M."/>
            <person name="Emerson J.B."/>
            <person name="Anantharaman K."/>
            <person name="Thomas B.C."/>
            <person name="Malmstrom R."/>
            <person name="Stieglmeier M."/>
            <person name="Klingl A."/>
            <person name="Woyke T."/>
            <person name="Ryan C.M."/>
            <person name="Banfield J.F."/>
        </authorList>
    </citation>
    <scope>NUCLEOTIDE SEQUENCE [LARGE SCALE GENOMIC DNA]</scope>
    <source>
        <strain evidence="10">CG11_big_fil_rev_8_21_14_0_20_46_11</strain>
    </source>
</reference>
<organism evidence="10 11">
    <name type="scientific">Candidatus Taylorbacteria bacterium CG11_big_fil_rev_8_21_14_0_20_46_11</name>
    <dbReference type="NCBI Taxonomy" id="1975025"/>
    <lineage>
        <taxon>Bacteria</taxon>
        <taxon>Candidatus Tayloriibacteriota</taxon>
    </lineage>
</organism>
<dbReference type="Gene3D" id="3.40.5.10">
    <property type="entry name" value="Ribosomal protein L9, N-terminal domain"/>
    <property type="match status" value="1"/>
</dbReference>
<dbReference type="InterPro" id="IPR009027">
    <property type="entry name" value="Ribosomal_bL9/RNase_H1_N"/>
</dbReference>
<dbReference type="EMBL" id="PCVG01000071">
    <property type="protein sequence ID" value="PIQ68215.1"/>
    <property type="molecule type" value="Genomic_DNA"/>
</dbReference>
<dbReference type="SUPFAM" id="SSF55653">
    <property type="entry name" value="Ribosomal protein L9 C-domain"/>
    <property type="match status" value="1"/>
</dbReference>